<dbReference type="KEGG" id="aja:AJAP_42785"/>
<protein>
    <submittedName>
        <fullName evidence="1">Uncharacterized protein</fullName>
    </submittedName>
</protein>
<reference evidence="1 2" key="1">
    <citation type="journal article" date="2014" name="J. Biotechnol.">
        <title>Complete genome sequence of the actinobacterium Amycolatopsis japonica MG417-CF17(T) (=DSM 44213T) producing (S,S)-N,N'-ethylenediaminedisuccinic acid.</title>
        <authorList>
            <person name="Stegmann E."/>
            <person name="Albersmeier A."/>
            <person name="Spohn M."/>
            <person name="Gert H."/>
            <person name="Weber T."/>
            <person name="Wohlleben W."/>
            <person name="Kalinowski J."/>
            <person name="Ruckert C."/>
        </authorList>
    </citation>
    <scope>NUCLEOTIDE SEQUENCE [LARGE SCALE GENOMIC DNA]</scope>
    <source>
        <strain evidence="2">MG417-CF17 (DSM 44213)</strain>
        <plasmid evidence="1">pAmyja1</plasmid>
    </source>
</reference>
<keyword evidence="2" id="KW-1185">Reference proteome</keyword>
<evidence type="ECO:0000313" key="1">
    <source>
        <dbReference type="EMBL" id="AIG81324.1"/>
    </source>
</evidence>
<gene>
    <name evidence="1" type="ORF">AJAP_42785</name>
</gene>
<dbReference type="AlphaFoldDB" id="A0A075V9W8"/>
<dbReference type="EMBL" id="CP008954">
    <property type="protein sequence ID" value="AIG81324.1"/>
    <property type="molecule type" value="Genomic_DNA"/>
</dbReference>
<dbReference type="Proteomes" id="UP000028492">
    <property type="component" value="Plasmid pAmyja1"/>
</dbReference>
<geneLocation type="plasmid" evidence="1 2">
    <name>pAmyja1</name>
</geneLocation>
<evidence type="ECO:0000313" key="2">
    <source>
        <dbReference type="Proteomes" id="UP000028492"/>
    </source>
</evidence>
<dbReference type="HOGENOM" id="CLU_1802021_0_0_11"/>
<proteinExistence type="predicted"/>
<dbReference type="RefSeq" id="WP_040133699.1">
    <property type="nucleotide sequence ID" value="NZ_CP008954.1"/>
</dbReference>
<accession>A0A075V9W8</accession>
<organism evidence="1 2">
    <name type="scientific">Amycolatopsis japonica</name>
    <dbReference type="NCBI Taxonomy" id="208439"/>
    <lineage>
        <taxon>Bacteria</taxon>
        <taxon>Bacillati</taxon>
        <taxon>Actinomycetota</taxon>
        <taxon>Actinomycetes</taxon>
        <taxon>Pseudonocardiales</taxon>
        <taxon>Pseudonocardiaceae</taxon>
        <taxon>Amycolatopsis</taxon>
        <taxon>Amycolatopsis japonica group</taxon>
    </lineage>
</organism>
<keyword evidence="1" id="KW-0614">Plasmid</keyword>
<name>A0A075V9W8_9PSEU</name>
<sequence>MRLPKINELHPDLMRHIFRSSAWTMETRDLKTFRYTTFTTWVVGYEAVGHHILVGRMGHSPEIHRVSEGECDVRPIASAILAALHLAEDPVGTAVAWMHVLVQEHDYTKGLIIARHALGEDLYREAFDTWETEDEALPDEVTL</sequence>